<dbReference type="Pfam" id="PF20178">
    <property type="entry name" value="ToxA_N"/>
    <property type="match status" value="1"/>
</dbReference>
<feature type="compositionally biased region" description="Basic and acidic residues" evidence="1">
    <location>
        <begin position="1268"/>
        <end position="1277"/>
    </location>
</feature>
<feature type="region of interest" description="Disordered" evidence="1">
    <location>
        <begin position="1268"/>
        <end position="1297"/>
    </location>
</feature>
<reference evidence="3" key="1">
    <citation type="journal article" date="2012" name="PLoS Genet.">
        <title>Comparative Genomics of Plant-Associated Pseudomonas spp.: Insights into Diversity and Inheritance of Traits Involved in Multitrophic Interactions.</title>
        <authorList>
            <person name="Loper J.E."/>
            <person name="Hassan K.A."/>
            <person name="Mavrodi D.V."/>
            <person name="Davis E.W.II."/>
            <person name="Lim C.K."/>
            <person name="Shaffer B.T."/>
            <person name="Elbourne L.D."/>
            <person name="Stockwell V.O."/>
            <person name="Hartney S.L."/>
            <person name="Breakwell K."/>
            <person name="Henkels M.D."/>
            <person name="Tetu S.G."/>
            <person name="Rangel L.I."/>
            <person name="Kidarsa T.A."/>
            <person name="Wilson N.L."/>
            <person name="van de Mortel J.E."/>
            <person name="Song C."/>
            <person name="Blumhagen R."/>
            <person name="Radune D."/>
            <person name="Hostetler J.B."/>
            <person name="Brinkac L.M."/>
            <person name="Durkin A.S."/>
            <person name="Kluepfel D.A."/>
            <person name="Wechter W.P."/>
            <person name="Anderson A.J."/>
            <person name="Kim Y.C."/>
            <person name="Pierson L.S.III."/>
            <person name="Pierson E.A."/>
            <person name="Lindow S.E."/>
            <person name="Kobayashi D.Y."/>
            <person name="Raaijmakers J.M."/>
            <person name="Weller D.M."/>
            <person name="Thomashow L.S."/>
            <person name="Allen A.E."/>
            <person name="Paulsen I.T."/>
        </authorList>
    </citation>
    <scope>NUCLEOTIDE SEQUENCE [LARGE SCALE GENOMIC DNA]</scope>
    <source>
        <strain evidence="3">Q2-87</strain>
    </source>
</reference>
<evidence type="ECO:0000313" key="3">
    <source>
        <dbReference type="EMBL" id="EJL03646.1"/>
    </source>
</evidence>
<accession>J2Y8Q8</accession>
<dbReference type="eggNOG" id="ENOG503054V">
    <property type="taxonomic scope" value="Bacteria"/>
</dbReference>
<dbReference type="RefSeq" id="WP_003180662.1">
    <property type="nucleotide sequence ID" value="NZ_CM001558.1"/>
</dbReference>
<proteinExistence type="predicted"/>
<dbReference type="InterPro" id="IPR046673">
    <property type="entry name" value="ToxA_N"/>
</dbReference>
<comment type="caution">
    <text evidence="3">The sequence shown here is derived from an EMBL/GenBank/DDBJ whole genome shotgun (WGS) entry which is preliminary data.</text>
</comment>
<dbReference type="Proteomes" id="UP000007289">
    <property type="component" value="Chromosome"/>
</dbReference>
<evidence type="ECO:0000259" key="2">
    <source>
        <dbReference type="Pfam" id="PF20178"/>
    </source>
</evidence>
<name>J2Y8Q8_PSEFQ</name>
<dbReference type="EMBL" id="AGBM01000001">
    <property type="protein sequence ID" value="EJL03646.1"/>
    <property type="molecule type" value="Genomic_DNA"/>
</dbReference>
<evidence type="ECO:0000256" key="1">
    <source>
        <dbReference type="SAM" id="MobiDB-lite"/>
    </source>
</evidence>
<feature type="compositionally biased region" description="Basic residues" evidence="1">
    <location>
        <begin position="1278"/>
        <end position="1297"/>
    </location>
</feature>
<gene>
    <name evidence="3" type="ORF">PflQ2_2201</name>
</gene>
<feature type="region of interest" description="Disordered" evidence="1">
    <location>
        <begin position="918"/>
        <end position="943"/>
    </location>
</feature>
<organism evidence="3">
    <name type="scientific">Pseudomonas fluorescens (strain Q2-87)</name>
    <dbReference type="NCBI Taxonomy" id="1038922"/>
    <lineage>
        <taxon>Bacteria</taxon>
        <taxon>Pseudomonadati</taxon>
        <taxon>Pseudomonadota</taxon>
        <taxon>Gammaproteobacteria</taxon>
        <taxon>Pseudomonadales</taxon>
        <taxon>Pseudomonadaceae</taxon>
        <taxon>Pseudomonas</taxon>
    </lineage>
</organism>
<sequence>MTSPSPADSPAAFAQSVNLQFASRPTFEQFARRMLEQAIQEKYPSLAFDLSKTLLATPDVATRGWRLQPFMSRVLDYLALGTPVDFSDAGGLACFLSEKMPHPLRSAEGTLDMKVIEKLLLELPWSVQIGLADALTRYWNADIAAPSQADPQDSISRWRWLSDVLKNRLHACALQQPGLSNAARQALDQIVRWPDRDRRLLGKGQPAVHAYSLETRMIGGDHDTVLIASEILLAHTTKNTDVFLLCSPCGVVQSFASLDAFTSHWGERIASRYAVETVTCRRNEIDGNVFDTQAALILEQQLADLAAVQLPSQIGLQDLKSLYAELSDPARYLLDGPRLTPETSARLEPLLPDWLKNASTLDQTTFQHYSLALASAKKRNQGRTYLSDIKDIRTYAADALLEQLQNTDASLSNTIDARQYQPDDVQLTFSVAAGYPGTSGIIEKTTMTLTELAINNLVARPSGNLALAHRLGLTLPPWLTPDFITRKGGLIEQVDIGTSYPRYLQQHLLDEGTQARERERMFAEQIPAQLPLEALKQMLSNEHGVTRPGLRLVEALLKSDPDSQRVRDRSVVIRHLAFLRKPEAHPDTVINMFIIEPQDSRTGPHLLYRPLYAPSLLQYPTREALLQAIVTPGELQNSVLTWMPAAARPIYANGGFLEPHIVRFFQGDEFSVPAKPAPATLAIDSVDDELQQFLRNGELMQYLYGSNARALVSQADRASVSNSESRWAVLLQGSSLLFNTLLMPLLRGPAMAAVWLWSLMASASHDIPALSSEDAVTRELAAVDLLLNLALLAGQLPSTRATLAEPLPETLKQQAMRPPAPRIIPERWPLLEPPVIREGTVALPGESSKAASMNLDFSFASARRSLTAQQRTRLGNLQVPRPARLPGPVTYGPYTGLYVIDNKWHALVDDKLYRVTPESDGSATMIDPRAPRDPARNGPVLRADTHGNWSFDLRLRLRGGMPPKRLAQMRNLRTQRAAELSQELKNYHAQEASQQRALDVAQEVMSRTQAGAFTEEQRAAKRAQFYKLLQEQTDCYLKLLEHVNEYASLDMALPPKIIRALMENVVNNARKAFLISEFDLTALDAAHSQFTENADGLQAAVAANVQGYFKYLDALSDINDRSIHWLELRDRYLDALLNLDAAGAQVFERLTRDRPQDERTALATKALQLPTLAALVFKDPDSDLPENLHSITKLLMEQARSQSDLGTYELTPSEQLEVLVSLTEHYGAALDAMQGIKAFNAGDIDTSYFGRLFRLVESLYEDASRKLAAELKPEPQPRKRPPKRSKTPSGRPQKKVIKTRKGGVLIGDLKPAGTSLPIDVVELRSEVDDKLLAMYSQHDDVWDVVEVQRPAPTPRTRSIKTIKADARKLLDQLENSLSNAERYKTQCRFPQEIEEIMNNEASRYRKFSEELERAFTATKTPRTAGDQALTEQLSSAVSRMTTRGSELRTELSLQLPPTDSNLRYLFEKNLIQVARLGERKALAGIRKDFLQEYAVNDRDGWPLWYAHFHYETADTPKADFSVAHLKTKEQRKEHYHSMLAKAKSPYAVVNVHRGQIGRPLAQSKFLPLAP</sequence>
<dbReference type="PATRIC" id="fig|1038922.3.peg.3332"/>
<feature type="domain" description="Dermonecrotic toxin N-terminal" evidence="2">
    <location>
        <begin position="387"/>
        <end position="630"/>
    </location>
</feature>
<dbReference type="HOGENOM" id="CLU_003729_0_0_6"/>
<protein>
    <recommendedName>
        <fullName evidence="2">Dermonecrotic toxin N-terminal domain-containing protein</fullName>
    </recommendedName>
</protein>